<accession>A0ABV1E4L4</accession>
<proteinExistence type="predicted"/>
<name>A0ABV1E4L4_9FIRM</name>
<evidence type="ECO:0000259" key="1">
    <source>
        <dbReference type="Pfam" id="PF22147"/>
    </source>
</evidence>
<dbReference type="Pfam" id="PF22147">
    <property type="entry name" value="AcrIC5"/>
    <property type="match status" value="1"/>
</dbReference>
<evidence type="ECO:0000313" key="3">
    <source>
        <dbReference type="Proteomes" id="UP001489509"/>
    </source>
</evidence>
<sequence>MKRISIDNGYHFVDPAEAIEAMDWDVIVNMMDDETRERVHDEIAPCTELEFLVKYLELADDDLVIG</sequence>
<comment type="caution">
    <text evidence="2">The sequence shown here is derived from an EMBL/GenBank/DDBJ whole genome shotgun (WGS) entry which is preliminary data.</text>
</comment>
<feature type="domain" description="AcrIC5-like" evidence="1">
    <location>
        <begin position="22"/>
        <end position="56"/>
    </location>
</feature>
<reference evidence="2 3" key="1">
    <citation type="submission" date="2024-03" db="EMBL/GenBank/DDBJ databases">
        <title>Human intestinal bacterial collection.</title>
        <authorList>
            <person name="Pauvert C."/>
            <person name="Hitch T.C.A."/>
            <person name="Clavel T."/>
        </authorList>
    </citation>
    <scope>NUCLEOTIDE SEQUENCE [LARGE SCALE GENOMIC DNA]</scope>
    <source>
        <strain evidence="2 3">CLA-JM-H44</strain>
    </source>
</reference>
<dbReference type="RefSeq" id="WP_349221133.1">
    <property type="nucleotide sequence ID" value="NZ_JBBMFD010000051.1"/>
</dbReference>
<evidence type="ECO:0000313" key="2">
    <source>
        <dbReference type="EMBL" id="MEQ2441824.1"/>
    </source>
</evidence>
<organism evidence="2 3">
    <name type="scientific">Solibaculum intestinale</name>
    <dbReference type="NCBI Taxonomy" id="3133165"/>
    <lineage>
        <taxon>Bacteria</taxon>
        <taxon>Bacillati</taxon>
        <taxon>Bacillota</taxon>
        <taxon>Clostridia</taxon>
        <taxon>Eubacteriales</taxon>
        <taxon>Oscillospiraceae</taxon>
        <taxon>Solibaculum</taxon>
    </lineage>
</organism>
<keyword evidence="3" id="KW-1185">Reference proteome</keyword>
<dbReference type="Proteomes" id="UP001489509">
    <property type="component" value="Unassembled WGS sequence"/>
</dbReference>
<protein>
    <recommendedName>
        <fullName evidence="1">AcrIC5-like domain-containing protein</fullName>
    </recommendedName>
</protein>
<dbReference type="EMBL" id="JBBMFD010000051">
    <property type="protein sequence ID" value="MEQ2441824.1"/>
    <property type="molecule type" value="Genomic_DNA"/>
</dbReference>
<dbReference type="InterPro" id="IPR054398">
    <property type="entry name" value="AcrIC5-like_dom"/>
</dbReference>
<gene>
    <name evidence="2" type="ORF">WMO26_13385</name>
</gene>